<dbReference type="KEGG" id="mro:MROS_1018"/>
<dbReference type="HOGENOM" id="CLU_2880654_0_0_10"/>
<evidence type="ECO:0000313" key="1">
    <source>
        <dbReference type="EMBL" id="AFN74258.1"/>
    </source>
</evidence>
<organism evidence="1 2">
    <name type="scientific">Melioribacter roseus (strain DSM 23840 / JCM 17771 / VKM B-2668 / P3M-2)</name>
    <dbReference type="NCBI Taxonomy" id="1191523"/>
    <lineage>
        <taxon>Bacteria</taxon>
        <taxon>Pseudomonadati</taxon>
        <taxon>Ignavibacteriota</taxon>
        <taxon>Ignavibacteria</taxon>
        <taxon>Ignavibacteriales</taxon>
        <taxon>Melioribacteraceae</taxon>
        <taxon>Melioribacter</taxon>
    </lineage>
</organism>
<proteinExistence type="predicted"/>
<dbReference type="STRING" id="1191523.MROS_1018"/>
<reference evidence="1 2" key="1">
    <citation type="journal article" date="2013" name="PLoS ONE">
        <title>Genomic analysis of Melioribacter roseus, facultatively anaerobic organotrophic bacterium representing a novel deep lineage within Bacteriodetes/Chlorobi group.</title>
        <authorList>
            <person name="Kadnikov V.V."/>
            <person name="Mardanov A.V."/>
            <person name="Podosokorskaya O.A."/>
            <person name="Gavrilov S.N."/>
            <person name="Kublanov I.V."/>
            <person name="Beletsky A.V."/>
            <person name="Bonch-Osmolovskaya E.A."/>
            <person name="Ravin N.V."/>
        </authorList>
    </citation>
    <scope>NUCLEOTIDE SEQUENCE [LARGE SCALE GENOMIC DNA]</scope>
    <source>
        <strain evidence="2">JCM 17771 / P3M-2</strain>
    </source>
</reference>
<dbReference type="Proteomes" id="UP000009011">
    <property type="component" value="Chromosome"/>
</dbReference>
<accession>I6ZZ12</accession>
<name>I6ZZ12_MELRP</name>
<evidence type="ECO:0000313" key="2">
    <source>
        <dbReference type="Proteomes" id="UP000009011"/>
    </source>
</evidence>
<dbReference type="RefSeq" id="WP_014855694.1">
    <property type="nucleotide sequence ID" value="NC_018178.1"/>
</dbReference>
<keyword evidence="2" id="KW-1185">Reference proteome</keyword>
<sequence length="63" mass="7503">MENNNKEKKDEELFNPRCPSCKSSVTLILDPKRYNRRDAEWLCQVCGKIFSPEEKNNSRDKLR</sequence>
<gene>
    <name evidence="1" type="ordered locus">MROS_1018</name>
</gene>
<dbReference type="AlphaFoldDB" id="I6ZZ12"/>
<dbReference type="EMBL" id="CP003557">
    <property type="protein sequence ID" value="AFN74258.1"/>
    <property type="molecule type" value="Genomic_DNA"/>
</dbReference>
<protein>
    <submittedName>
        <fullName evidence="1">Uncharacterized protein</fullName>
    </submittedName>
</protein>
<dbReference type="OrthoDB" id="8480302at2"/>